<feature type="transmembrane region" description="Helical" evidence="6">
    <location>
        <begin position="232"/>
        <end position="249"/>
    </location>
</feature>
<dbReference type="GO" id="GO:0046873">
    <property type="term" value="F:metal ion transmembrane transporter activity"/>
    <property type="evidence" value="ECO:0007669"/>
    <property type="project" value="InterPro"/>
</dbReference>
<comment type="caution">
    <text evidence="6">Lacks conserved residue(s) required for the propagation of feature annotation.</text>
</comment>
<keyword evidence="3 6" id="KW-0812">Transmembrane</keyword>
<keyword evidence="4 6" id="KW-1133">Transmembrane helix</keyword>
<name>A0A023B581_GRENI</name>
<dbReference type="RefSeq" id="XP_011130967.1">
    <property type="nucleotide sequence ID" value="XM_011132665.1"/>
</dbReference>
<evidence type="ECO:0000256" key="1">
    <source>
        <dbReference type="ARBA" id="ARBA00004141"/>
    </source>
</evidence>
<comment type="similarity">
    <text evidence="2 6">Belongs to the GDT1 family.</text>
</comment>
<dbReference type="AlphaFoldDB" id="A0A023B581"/>
<evidence type="ECO:0000313" key="7">
    <source>
        <dbReference type="EMBL" id="EZG58468.1"/>
    </source>
</evidence>
<feature type="transmembrane region" description="Helical" evidence="6">
    <location>
        <begin position="196"/>
        <end position="220"/>
    </location>
</feature>
<feature type="signal peptide" evidence="6">
    <location>
        <begin position="1"/>
        <end position="18"/>
    </location>
</feature>
<keyword evidence="8" id="KW-1185">Reference proteome</keyword>
<dbReference type="eggNOG" id="KOG2881">
    <property type="taxonomic scope" value="Eukaryota"/>
</dbReference>
<dbReference type="GeneID" id="22913383"/>
<dbReference type="PANTHER" id="PTHR12608">
    <property type="entry name" value="TRANSMEMBRANE PROTEIN HTP-1 RELATED"/>
    <property type="match status" value="1"/>
</dbReference>
<comment type="caution">
    <text evidence="7">The sequence shown here is derived from an EMBL/GenBank/DDBJ whole genome shotgun (WGS) entry which is preliminary data.</text>
</comment>
<dbReference type="InterPro" id="IPR001727">
    <property type="entry name" value="GDT1-like"/>
</dbReference>
<evidence type="ECO:0000256" key="3">
    <source>
        <dbReference type="ARBA" id="ARBA00022692"/>
    </source>
</evidence>
<reference evidence="7" key="1">
    <citation type="submission" date="2013-12" db="EMBL/GenBank/DDBJ databases">
        <authorList>
            <person name="Omoto C.K."/>
            <person name="Sibley D."/>
            <person name="Venepally P."/>
            <person name="Hadjithomas M."/>
            <person name="Karamycheva S."/>
            <person name="Brunk B."/>
            <person name="Roos D."/>
            <person name="Caler E."/>
            <person name="Lorenzi H."/>
        </authorList>
    </citation>
    <scope>NUCLEOTIDE SEQUENCE</scope>
</reference>
<dbReference type="PANTHER" id="PTHR12608:SF1">
    <property type="entry name" value="TRANSMEMBRANE PROTEIN 165"/>
    <property type="match status" value="1"/>
</dbReference>
<keyword evidence="6" id="KW-0732">Signal</keyword>
<sequence length="268" mass="29423">MTTAFGALLSSFATTAVSECGDRTFIASTVLALKYAPQQHVPPERDVHMKMFTRPPVCPYKCRRRYNRVIVFWGTFCALGVQSLTSSLVGELIQRFSPHSGNIPWAVVFSFVVFAVFSVRYLYEGIQGIRNLKGQTPQLLSQTLLSHSEDPSEETVVSSRSQQHSKASLFWEVFGLIYVTEVGDTSMIAQAALASYSAFLPVFLGACLANACVNGVGIYFGGCVAHKVNVQVVNITAGLLFALFALLALRKLEPSVFMKNLSTDVFNR</sequence>
<organism evidence="7 8">
    <name type="scientific">Gregarina niphandrodes</name>
    <name type="common">Septate eugregarine</name>
    <dbReference type="NCBI Taxonomy" id="110365"/>
    <lineage>
        <taxon>Eukaryota</taxon>
        <taxon>Sar</taxon>
        <taxon>Alveolata</taxon>
        <taxon>Apicomplexa</taxon>
        <taxon>Conoidasida</taxon>
        <taxon>Gregarinasina</taxon>
        <taxon>Eugregarinorida</taxon>
        <taxon>Gregarinidae</taxon>
        <taxon>Gregarina</taxon>
    </lineage>
</organism>
<keyword evidence="5 6" id="KW-0472">Membrane</keyword>
<evidence type="ECO:0000256" key="5">
    <source>
        <dbReference type="ARBA" id="ARBA00023136"/>
    </source>
</evidence>
<dbReference type="Pfam" id="PF01169">
    <property type="entry name" value="GDT1"/>
    <property type="match status" value="1"/>
</dbReference>
<feature type="chain" id="PRO_5017497668" description="GDT1 family protein" evidence="6">
    <location>
        <begin position="19"/>
        <end position="268"/>
    </location>
</feature>
<feature type="transmembrane region" description="Helical" evidence="6">
    <location>
        <begin position="102"/>
        <end position="123"/>
    </location>
</feature>
<dbReference type="VEuPathDB" id="CryptoDB:GNI_094790"/>
<evidence type="ECO:0000256" key="6">
    <source>
        <dbReference type="RuleBase" id="RU365102"/>
    </source>
</evidence>
<dbReference type="EMBL" id="AFNH02000709">
    <property type="protein sequence ID" value="EZG58468.1"/>
    <property type="molecule type" value="Genomic_DNA"/>
</dbReference>
<proteinExistence type="inferred from homology"/>
<gene>
    <name evidence="7" type="ORF">GNI_094790</name>
</gene>
<dbReference type="Proteomes" id="UP000019763">
    <property type="component" value="Unassembled WGS sequence"/>
</dbReference>
<dbReference type="GO" id="GO:0016020">
    <property type="term" value="C:membrane"/>
    <property type="evidence" value="ECO:0007669"/>
    <property type="project" value="UniProtKB-SubCell"/>
</dbReference>
<evidence type="ECO:0000256" key="4">
    <source>
        <dbReference type="ARBA" id="ARBA00022989"/>
    </source>
</evidence>
<comment type="subcellular location">
    <subcellularLocation>
        <location evidence="1 6">Membrane</location>
        <topology evidence="1 6">Multi-pass membrane protein</topology>
    </subcellularLocation>
</comment>
<feature type="transmembrane region" description="Helical" evidence="6">
    <location>
        <begin position="70"/>
        <end position="90"/>
    </location>
</feature>
<accession>A0A023B581</accession>
<evidence type="ECO:0000256" key="2">
    <source>
        <dbReference type="ARBA" id="ARBA00009190"/>
    </source>
</evidence>
<protein>
    <recommendedName>
        <fullName evidence="6">GDT1 family protein</fullName>
    </recommendedName>
</protein>
<evidence type="ECO:0000313" key="8">
    <source>
        <dbReference type="Proteomes" id="UP000019763"/>
    </source>
</evidence>